<sequence>MSTNSENTDESAERRSQDKRPPSRRASDRLPCGHYEEGVCNDNCDCYYD</sequence>
<evidence type="ECO:0000313" key="3">
    <source>
        <dbReference type="Proteomes" id="UP000199651"/>
    </source>
</evidence>
<dbReference type="AlphaFoldDB" id="A0A1H0VA23"/>
<keyword evidence="3" id="KW-1185">Reference proteome</keyword>
<proteinExistence type="predicted"/>
<feature type="compositionally biased region" description="Basic and acidic residues" evidence="1">
    <location>
        <begin position="11"/>
        <end position="28"/>
    </location>
</feature>
<accession>A0A1H0VA23</accession>
<dbReference type="RefSeq" id="WP_166657881.1">
    <property type="nucleotide sequence ID" value="NZ_FNDV01000001.1"/>
</dbReference>
<dbReference type="Proteomes" id="UP000199651">
    <property type="component" value="Unassembled WGS sequence"/>
</dbReference>
<evidence type="ECO:0000313" key="2">
    <source>
        <dbReference type="EMBL" id="SDP75392.1"/>
    </source>
</evidence>
<dbReference type="STRING" id="504798.SAMN05421871_101889"/>
<gene>
    <name evidence="2" type="ORF">SAMN05192558_113135</name>
</gene>
<evidence type="ECO:0000256" key="1">
    <source>
        <dbReference type="SAM" id="MobiDB-lite"/>
    </source>
</evidence>
<protein>
    <submittedName>
        <fullName evidence="2">Uncharacterized protein</fullName>
    </submittedName>
</protein>
<feature type="region of interest" description="Disordered" evidence="1">
    <location>
        <begin position="1"/>
        <end position="31"/>
    </location>
</feature>
<dbReference type="EMBL" id="FNJB01000013">
    <property type="protein sequence ID" value="SDP75392.1"/>
    <property type="molecule type" value="Genomic_DNA"/>
</dbReference>
<reference evidence="3" key="1">
    <citation type="submission" date="2016-10" db="EMBL/GenBank/DDBJ databases">
        <authorList>
            <person name="Varghese N."/>
            <person name="Submissions S."/>
        </authorList>
    </citation>
    <scope>NUCLEOTIDE SEQUENCE [LARGE SCALE GENOMIC DNA]</scope>
    <source>
        <strain evidence="3">IBRC-M 10655</strain>
    </source>
</reference>
<name>A0A1H0VA23_9PSEU</name>
<organism evidence="2 3">
    <name type="scientific">Actinokineospora alba</name>
    <dbReference type="NCBI Taxonomy" id="504798"/>
    <lineage>
        <taxon>Bacteria</taxon>
        <taxon>Bacillati</taxon>
        <taxon>Actinomycetota</taxon>
        <taxon>Actinomycetes</taxon>
        <taxon>Pseudonocardiales</taxon>
        <taxon>Pseudonocardiaceae</taxon>
        <taxon>Actinokineospora</taxon>
    </lineage>
</organism>